<comment type="similarity">
    <text evidence="5">Belongs to the 4-toluene sulfonate uptake permease (TSUP) (TC 2.A.102) family.</text>
</comment>
<dbReference type="GO" id="GO:0005886">
    <property type="term" value="C:plasma membrane"/>
    <property type="evidence" value="ECO:0007669"/>
    <property type="project" value="UniProtKB-SubCell"/>
</dbReference>
<feature type="transmembrane region" description="Helical" evidence="5">
    <location>
        <begin position="77"/>
        <end position="98"/>
    </location>
</feature>
<name>A0A2W5Q8I6_9SPHN</name>
<dbReference type="PANTHER" id="PTHR43701">
    <property type="entry name" value="MEMBRANE TRANSPORTER PROTEIN MJ0441-RELATED"/>
    <property type="match status" value="1"/>
</dbReference>
<evidence type="ECO:0000256" key="1">
    <source>
        <dbReference type="ARBA" id="ARBA00004141"/>
    </source>
</evidence>
<feature type="transmembrane region" description="Helical" evidence="5">
    <location>
        <begin position="12"/>
        <end position="30"/>
    </location>
</feature>
<evidence type="ECO:0000313" key="7">
    <source>
        <dbReference type="Proteomes" id="UP000249082"/>
    </source>
</evidence>
<feature type="transmembrane region" description="Helical" evidence="5">
    <location>
        <begin position="218"/>
        <end position="238"/>
    </location>
</feature>
<dbReference type="PANTHER" id="PTHR43701:SF2">
    <property type="entry name" value="MEMBRANE TRANSPORTER PROTEIN YJNA-RELATED"/>
    <property type="match status" value="1"/>
</dbReference>
<evidence type="ECO:0000313" key="6">
    <source>
        <dbReference type="EMBL" id="PZQ51033.1"/>
    </source>
</evidence>
<comment type="subcellular location">
    <subcellularLocation>
        <location evidence="5">Cell membrane</location>
        <topology evidence="5">Multi-pass membrane protein</topology>
    </subcellularLocation>
    <subcellularLocation>
        <location evidence="1">Membrane</location>
        <topology evidence="1">Multi-pass membrane protein</topology>
    </subcellularLocation>
</comment>
<dbReference type="Pfam" id="PF01925">
    <property type="entry name" value="TauE"/>
    <property type="match status" value="1"/>
</dbReference>
<sequence>MALTQHFDYLHVFAGMLVGVLVGLTGVGGGSLMTPLLVLLFGVSPQTAVGTDLLFAAMTKIAGSVVHGKRETVDWRIVRRMACGSVPAAVLTLGFLSWFGKVGNSTEHLIMVSLAVLLGITAIAVICRKWLLRLAHDIDPAQPRSRVLAGTVLLGAAIGVAVSISSVGAGAIGMTVLLVLYPKLPVARIVGSDIAHAVPLALIAGFGHWIIGDVDFALLAVLLVGSIPGVVIGSYLSSHASDRILQPLLACVLAVSSWQLFLKANAGQKPAPAQSTAQSVSIAGEADAKQP</sequence>
<evidence type="ECO:0000256" key="4">
    <source>
        <dbReference type="ARBA" id="ARBA00023136"/>
    </source>
</evidence>
<dbReference type="AlphaFoldDB" id="A0A2W5Q8I6"/>
<dbReference type="EMBL" id="QFPX01000029">
    <property type="protein sequence ID" value="PZQ51033.1"/>
    <property type="molecule type" value="Genomic_DNA"/>
</dbReference>
<gene>
    <name evidence="6" type="ORF">DI555_21690</name>
</gene>
<feature type="transmembrane region" description="Helical" evidence="5">
    <location>
        <begin position="194"/>
        <end position="211"/>
    </location>
</feature>
<feature type="transmembrane region" description="Helical" evidence="5">
    <location>
        <begin position="110"/>
        <end position="131"/>
    </location>
</feature>
<dbReference type="Proteomes" id="UP000249082">
    <property type="component" value="Unassembled WGS sequence"/>
</dbReference>
<keyword evidence="4 5" id="KW-0472">Membrane</keyword>
<dbReference type="InterPro" id="IPR002781">
    <property type="entry name" value="TM_pro_TauE-like"/>
</dbReference>
<keyword evidence="3 5" id="KW-1133">Transmembrane helix</keyword>
<keyword evidence="2 5" id="KW-0812">Transmembrane</keyword>
<protein>
    <recommendedName>
        <fullName evidence="5">Probable membrane transporter protein</fullName>
    </recommendedName>
</protein>
<proteinExistence type="inferred from homology"/>
<feature type="transmembrane region" description="Helical" evidence="5">
    <location>
        <begin position="244"/>
        <end position="262"/>
    </location>
</feature>
<comment type="caution">
    <text evidence="6">The sequence shown here is derived from an EMBL/GenBank/DDBJ whole genome shotgun (WGS) entry which is preliminary data.</text>
</comment>
<feature type="transmembrane region" description="Helical" evidence="5">
    <location>
        <begin position="152"/>
        <end position="182"/>
    </location>
</feature>
<reference evidence="6 7" key="1">
    <citation type="submission" date="2017-08" db="EMBL/GenBank/DDBJ databases">
        <title>Infants hospitalized years apart are colonized by the same room-sourced microbial strains.</title>
        <authorList>
            <person name="Brooks B."/>
            <person name="Olm M.R."/>
            <person name="Firek B.A."/>
            <person name="Baker R."/>
            <person name="Thomas B.C."/>
            <person name="Morowitz M.J."/>
            <person name="Banfield J.F."/>
        </authorList>
    </citation>
    <scope>NUCLEOTIDE SEQUENCE [LARGE SCALE GENOMIC DNA]</scope>
    <source>
        <strain evidence="6">S2_005_002_R2_33</strain>
    </source>
</reference>
<evidence type="ECO:0000256" key="5">
    <source>
        <dbReference type="RuleBase" id="RU363041"/>
    </source>
</evidence>
<accession>A0A2W5Q8I6</accession>
<organism evidence="6 7">
    <name type="scientific">Novosphingobium pentaromativorans</name>
    <dbReference type="NCBI Taxonomy" id="205844"/>
    <lineage>
        <taxon>Bacteria</taxon>
        <taxon>Pseudomonadati</taxon>
        <taxon>Pseudomonadota</taxon>
        <taxon>Alphaproteobacteria</taxon>
        <taxon>Sphingomonadales</taxon>
        <taxon>Sphingomonadaceae</taxon>
        <taxon>Novosphingobium</taxon>
    </lineage>
</organism>
<dbReference type="InterPro" id="IPR051598">
    <property type="entry name" value="TSUP/Inactive_protease-like"/>
</dbReference>
<keyword evidence="5" id="KW-1003">Cell membrane</keyword>
<evidence type="ECO:0000256" key="3">
    <source>
        <dbReference type="ARBA" id="ARBA00022989"/>
    </source>
</evidence>
<evidence type="ECO:0000256" key="2">
    <source>
        <dbReference type="ARBA" id="ARBA00022692"/>
    </source>
</evidence>